<evidence type="ECO:0000256" key="8">
    <source>
        <dbReference type="SAM" id="Phobius"/>
    </source>
</evidence>
<feature type="transmembrane region" description="Helical" evidence="8">
    <location>
        <begin position="282"/>
        <end position="300"/>
    </location>
</feature>
<reference evidence="10 11" key="1">
    <citation type="journal article" date="2013" name="Nature">
        <title>Anaerobic oxidation of methane coupled to nitrate reduction in a novel archaeal lineage.</title>
        <authorList>
            <person name="Haroon M.F."/>
            <person name="Hu S."/>
            <person name="Shi Y."/>
            <person name="Imelfort M."/>
            <person name="Keller J."/>
            <person name="Hugenholtz P."/>
            <person name="Yuan Z."/>
            <person name="Tyson G.W."/>
        </authorList>
    </citation>
    <scope>NUCLEOTIDE SEQUENCE [LARGE SCALE GENOMIC DNA]</scope>
    <source>
        <strain evidence="10 11">ANME-2d</strain>
    </source>
</reference>
<feature type="transmembrane region" description="Helical" evidence="8">
    <location>
        <begin position="329"/>
        <end position="350"/>
    </location>
</feature>
<dbReference type="PANTHER" id="PTHR33908:SF3">
    <property type="entry name" value="UNDECAPRENYL PHOSPHATE-ALPHA-4-AMINO-4-DEOXY-L-ARABINOSE ARABINOSYL TRANSFERASE"/>
    <property type="match status" value="1"/>
</dbReference>
<evidence type="ECO:0000313" key="10">
    <source>
        <dbReference type="EMBL" id="KCZ72553.1"/>
    </source>
</evidence>
<dbReference type="PANTHER" id="PTHR33908">
    <property type="entry name" value="MANNOSYLTRANSFERASE YKCB-RELATED"/>
    <property type="match status" value="1"/>
</dbReference>
<dbReference type="Pfam" id="PF13231">
    <property type="entry name" value="PMT_2"/>
    <property type="match status" value="1"/>
</dbReference>
<keyword evidence="7 8" id="KW-0472">Membrane</keyword>
<evidence type="ECO:0000256" key="7">
    <source>
        <dbReference type="ARBA" id="ARBA00023136"/>
    </source>
</evidence>
<sequence>MQLNKILLIVVLVLALFLRIWRLDDVPAGFYSDEASIGYDAFSILHTGRDFHGNSWPLFFESIGEWKDPIYIYASVPGIALFGLNEFATRLPAALSGLLTVLALFLVARELFSEELALLASAFLAVSPWALQFSRVAFEAAVLPALFLFALWFFLMGLRDPRLWIAASALFALCLYSYGTGRLFVPLFLVALLLIFRVELIAAKKQLVIPAVIFLLLSLPLIITVLFSPEVMFSRMNRISIFALGHSPFEFLDNYVQYLSAEFLFYRGDANLRHSPPGYGQLLWFSAPLLLAGIAACLLSFDKRSKLLFAWLILFPVTAALTFEGSPHAIRSIVGIGLFELFAVAGAAWLFDLTRRLAGHRIAIMSGFLFLLLAGANAFIFTGDYFSKYPAQSSVWFESGLGDAFKFVGQRQGEYDYVVLTPRLDKAWIYAAFYLGIEPELVQKGDYGKIIQCNPSSCDLRGRLLLLERISEPEHISQSGQNVLLLTVKNAAGRDAFKLEEKTGLCNPCLQDQLS</sequence>
<proteinExistence type="predicted"/>
<comment type="caution">
    <text evidence="10">The sequence shown here is derived from an EMBL/GenBank/DDBJ whole genome shotgun (WGS) entry which is preliminary data.</text>
</comment>
<gene>
    <name evidence="10" type="ORF">ANME2D_00982</name>
</gene>
<feature type="transmembrane region" description="Helical" evidence="8">
    <location>
        <begin position="91"/>
        <end position="108"/>
    </location>
</feature>
<keyword evidence="2" id="KW-1003">Cell membrane</keyword>
<evidence type="ECO:0000256" key="1">
    <source>
        <dbReference type="ARBA" id="ARBA00004651"/>
    </source>
</evidence>
<dbReference type="AlphaFoldDB" id="A0A062V7M1"/>
<feature type="transmembrane region" description="Helical" evidence="8">
    <location>
        <begin position="184"/>
        <end position="200"/>
    </location>
</feature>
<dbReference type="InterPro" id="IPR038731">
    <property type="entry name" value="RgtA/B/C-like"/>
</dbReference>
<keyword evidence="5 8" id="KW-0812">Transmembrane</keyword>
<evidence type="ECO:0000256" key="6">
    <source>
        <dbReference type="ARBA" id="ARBA00022989"/>
    </source>
</evidence>
<dbReference type="GO" id="GO:0016763">
    <property type="term" value="F:pentosyltransferase activity"/>
    <property type="evidence" value="ECO:0007669"/>
    <property type="project" value="TreeGrafter"/>
</dbReference>
<keyword evidence="4 10" id="KW-0808">Transferase</keyword>
<feature type="transmembrane region" description="Helical" evidence="8">
    <location>
        <begin position="137"/>
        <end position="155"/>
    </location>
</feature>
<feature type="transmembrane region" description="Helical" evidence="8">
    <location>
        <begin position="115"/>
        <end position="131"/>
    </location>
</feature>
<evidence type="ECO:0000259" key="9">
    <source>
        <dbReference type="Pfam" id="PF13231"/>
    </source>
</evidence>
<comment type="subcellular location">
    <subcellularLocation>
        <location evidence="1">Cell membrane</location>
        <topology evidence="1">Multi-pass membrane protein</topology>
    </subcellularLocation>
</comment>
<dbReference type="EMBL" id="JMIY01000002">
    <property type="protein sequence ID" value="KCZ72553.1"/>
    <property type="molecule type" value="Genomic_DNA"/>
</dbReference>
<accession>A0A062V7M1</accession>
<feature type="transmembrane region" description="Helical" evidence="8">
    <location>
        <begin position="162"/>
        <end position="178"/>
    </location>
</feature>
<dbReference type="GO" id="GO:0008610">
    <property type="term" value="P:lipid biosynthetic process"/>
    <property type="evidence" value="ECO:0007669"/>
    <property type="project" value="UniProtKB-ARBA"/>
</dbReference>
<organism evidence="10 11">
    <name type="scientific">Candidatus Methanoperedens nitratireducens</name>
    <dbReference type="NCBI Taxonomy" id="1392998"/>
    <lineage>
        <taxon>Archaea</taxon>
        <taxon>Methanobacteriati</taxon>
        <taxon>Methanobacteriota</taxon>
        <taxon>Stenosarchaea group</taxon>
        <taxon>Methanomicrobia</taxon>
        <taxon>Methanosarcinales</taxon>
        <taxon>ANME-2 cluster</taxon>
        <taxon>Candidatus Methanoperedentaceae</taxon>
        <taxon>Candidatus Methanoperedens</taxon>
    </lineage>
</organism>
<evidence type="ECO:0000256" key="4">
    <source>
        <dbReference type="ARBA" id="ARBA00022679"/>
    </source>
</evidence>
<evidence type="ECO:0000256" key="3">
    <source>
        <dbReference type="ARBA" id="ARBA00022676"/>
    </source>
</evidence>
<feature type="transmembrane region" description="Helical" evidence="8">
    <location>
        <begin position="207"/>
        <end position="227"/>
    </location>
</feature>
<protein>
    <submittedName>
        <fullName evidence="10">PMT family glycosyltransferase, 4-amino-4-deoxy-L-arabinose transferase</fullName>
    </submittedName>
</protein>
<feature type="transmembrane region" description="Helical" evidence="8">
    <location>
        <begin position="307"/>
        <end position="323"/>
    </location>
</feature>
<evidence type="ECO:0000256" key="2">
    <source>
        <dbReference type="ARBA" id="ARBA00022475"/>
    </source>
</evidence>
<feature type="domain" description="Glycosyltransferase RgtA/B/C/D-like" evidence="9">
    <location>
        <begin position="78"/>
        <end position="222"/>
    </location>
</feature>
<keyword evidence="6 8" id="KW-1133">Transmembrane helix</keyword>
<dbReference type="Proteomes" id="UP000027153">
    <property type="component" value="Unassembled WGS sequence"/>
</dbReference>
<keyword evidence="3" id="KW-0328">Glycosyltransferase</keyword>
<feature type="transmembrane region" description="Helical" evidence="8">
    <location>
        <begin position="362"/>
        <end position="381"/>
    </location>
</feature>
<evidence type="ECO:0000313" key="11">
    <source>
        <dbReference type="Proteomes" id="UP000027153"/>
    </source>
</evidence>
<dbReference type="RefSeq" id="WP_048089448.1">
    <property type="nucleotide sequence ID" value="NZ_JMIY01000002.1"/>
</dbReference>
<dbReference type="GO" id="GO:0005886">
    <property type="term" value="C:plasma membrane"/>
    <property type="evidence" value="ECO:0007669"/>
    <property type="project" value="UniProtKB-SubCell"/>
</dbReference>
<evidence type="ECO:0000256" key="5">
    <source>
        <dbReference type="ARBA" id="ARBA00022692"/>
    </source>
</evidence>
<dbReference type="GO" id="GO:0010041">
    <property type="term" value="P:response to iron(III) ion"/>
    <property type="evidence" value="ECO:0007669"/>
    <property type="project" value="TreeGrafter"/>
</dbReference>
<keyword evidence="11" id="KW-1185">Reference proteome</keyword>
<name>A0A062V7M1_9EURY</name>
<dbReference type="InterPro" id="IPR050297">
    <property type="entry name" value="LipidA_mod_glycosyltrf_83"/>
</dbReference>